<dbReference type="Proteomes" id="UP001218364">
    <property type="component" value="Unassembled WGS sequence"/>
</dbReference>
<keyword evidence="1" id="KW-0812">Transmembrane</keyword>
<comment type="caution">
    <text evidence="2">The sequence shown here is derived from an EMBL/GenBank/DDBJ whole genome shotgun (WGS) entry which is preliminary data.</text>
</comment>
<feature type="transmembrane region" description="Helical" evidence="1">
    <location>
        <begin position="35"/>
        <end position="52"/>
    </location>
</feature>
<organism evidence="2 3">
    <name type="scientific">Phaeobacter gallaeciensis</name>
    <dbReference type="NCBI Taxonomy" id="60890"/>
    <lineage>
        <taxon>Bacteria</taxon>
        <taxon>Pseudomonadati</taxon>
        <taxon>Pseudomonadota</taxon>
        <taxon>Alphaproteobacteria</taxon>
        <taxon>Rhodobacterales</taxon>
        <taxon>Roseobacteraceae</taxon>
        <taxon>Phaeobacter</taxon>
    </lineage>
</organism>
<gene>
    <name evidence="2" type="ORF">PXK24_07405</name>
</gene>
<proteinExistence type="predicted"/>
<dbReference type="RefSeq" id="WP_274839490.1">
    <property type="nucleotide sequence ID" value="NZ_JARCJF010000002.1"/>
</dbReference>
<sequence length="69" mass="7191">MALAGIMMGTLTGFFSALFSLVVLGHSVWTSLLVYSGVGIATALVLTIAVLLRNLVDTPHLADETTVEA</sequence>
<protein>
    <recommendedName>
        <fullName evidence="4">Major facilitator superfamily (MFS) profile domain-containing protein</fullName>
    </recommendedName>
</protein>
<evidence type="ECO:0008006" key="4">
    <source>
        <dbReference type="Google" id="ProtNLM"/>
    </source>
</evidence>
<keyword evidence="1" id="KW-1133">Transmembrane helix</keyword>
<evidence type="ECO:0000256" key="1">
    <source>
        <dbReference type="SAM" id="Phobius"/>
    </source>
</evidence>
<dbReference type="EMBL" id="JARCJK010000002">
    <property type="protein sequence ID" value="MDE4165517.1"/>
    <property type="molecule type" value="Genomic_DNA"/>
</dbReference>
<accession>A0ABD4X8S0</accession>
<reference evidence="2 3" key="1">
    <citation type="submission" date="2023-02" db="EMBL/GenBank/DDBJ databases">
        <title>Population genomics of bacteria associated with diatom.</title>
        <authorList>
            <person name="Xie J."/>
            <person name="Wang H."/>
        </authorList>
    </citation>
    <scope>NUCLEOTIDE SEQUENCE [LARGE SCALE GENOMIC DNA]</scope>
    <source>
        <strain evidence="2 3">PT47_8</strain>
    </source>
</reference>
<keyword evidence="1" id="KW-0472">Membrane</keyword>
<dbReference type="AlphaFoldDB" id="A0ABD4X8S0"/>
<name>A0ABD4X8S0_9RHOB</name>
<evidence type="ECO:0000313" key="3">
    <source>
        <dbReference type="Proteomes" id="UP001218364"/>
    </source>
</evidence>
<evidence type="ECO:0000313" key="2">
    <source>
        <dbReference type="EMBL" id="MDE4165517.1"/>
    </source>
</evidence>